<dbReference type="AlphaFoldDB" id="A0A6A6DG50"/>
<gene>
    <name evidence="1" type="ORF">K469DRAFT_339110</name>
</gene>
<name>A0A6A6DG50_9PEZI</name>
<accession>A0A6A6DG50</accession>
<dbReference type="EMBL" id="ML994678">
    <property type="protein sequence ID" value="KAF2178115.1"/>
    <property type="molecule type" value="Genomic_DNA"/>
</dbReference>
<sequence>MQGRTNLKLPPRVLLRAQHACLDLQIHVLLLYAGSERLSHLSHSGLPHRREREIFFLAAIASSLLSSPCAGCICLSVFDGIAETQYLSSPSPSKHGGKNGEGAIHWCLHSPRNETPTRDTQSQSLRLRASVMRRHVKCPKADSLLLSSCLHAQTTHPAWCDTAVYPTVSSFARRAD</sequence>
<organism evidence="1 2">
    <name type="scientific">Zopfia rhizophila CBS 207.26</name>
    <dbReference type="NCBI Taxonomy" id="1314779"/>
    <lineage>
        <taxon>Eukaryota</taxon>
        <taxon>Fungi</taxon>
        <taxon>Dikarya</taxon>
        <taxon>Ascomycota</taxon>
        <taxon>Pezizomycotina</taxon>
        <taxon>Dothideomycetes</taxon>
        <taxon>Dothideomycetes incertae sedis</taxon>
        <taxon>Zopfiaceae</taxon>
        <taxon>Zopfia</taxon>
    </lineage>
</organism>
<keyword evidence="2" id="KW-1185">Reference proteome</keyword>
<proteinExistence type="predicted"/>
<reference evidence="1" key="1">
    <citation type="journal article" date="2020" name="Stud. Mycol.">
        <title>101 Dothideomycetes genomes: a test case for predicting lifestyles and emergence of pathogens.</title>
        <authorList>
            <person name="Haridas S."/>
            <person name="Albert R."/>
            <person name="Binder M."/>
            <person name="Bloem J."/>
            <person name="Labutti K."/>
            <person name="Salamov A."/>
            <person name="Andreopoulos B."/>
            <person name="Baker S."/>
            <person name="Barry K."/>
            <person name="Bills G."/>
            <person name="Bluhm B."/>
            <person name="Cannon C."/>
            <person name="Castanera R."/>
            <person name="Culley D."/>
            <person name="Daum C."/>
            <person name="Ezra D."/>
            <person name="Gonzalez J."/>
            <person name="Henrissat B."/>
            <person name="Kuo A."/>
            <person name="Liang C."/>
            <person name="Lipzen A."/>
            <person name="Lutzoni F."/>
            <person name="Magnuson J."/>
            <person name="Mondo S."/>
            <person name="Nolan M."/>
            <person name="Ohm R."/>
            <person name="Pangilinan J."/>
            <person name="Park H.-J."/>
            <person name="Ramirez L."/>
            <person name="Alfaro M."/>
            <person name="Sun H."/>
            <person name="Tritt A."/>
            <person name="Yoshinaga Y."/>
            <person name="Zwiers L.-H."/>
            <person name="Turgeon B."/>
            <person name="Goodwin S."/>
            <person name="Spatafora J."/>
            <person name="Crous P."/>
            <person name="Grigoriev I."/>
        </authorList>
    </citation>
    <scope>NUCLEOTIDE SEQUENCE</scope>
    <source>
        <strain evidence="1">CBS 207.26</strain>
    </source>
</reference>
<evidence type="ECO:0000313" key="2">
    <source>
        <dbReference type="Proteomes" id="UP000800200"/>
    </source>
</evidence>
<evidence type="ECO:0000313" key="1">
    <source>
        <dbReference type="EMBL" id="KAF2178115.1"/>
    </source>
</evidence>
<dbReference type="Proteomes" id="UP000800200">
    <property type="component" value="Unassembled WGS sequence"/>
</dbReference>
<protein>
    <submittedName>
        <fullName evidence="1">Uncharacterized protein</fullName>
    </submittedName>
</protein>